<dbReference type="EMBL" id="PVTF01000003">
    <property type="protein sequence ID" value="PRY43428.1"/>
    <property type="molecule type" value="Genomic_DNA"/>
</dbReference>
<dbReference type="Pfam" id="PF00578">
    <property type="entry name" value="AhpC-TSA"/>
    <property type="match status" value="1"/>
</dbReference>
<dbReference type="GO" id="GO:0016491">
    <property type="term" value="F:oxidoreductase activity"/>
    <property type="evidence" value="ECO:0007669"/>
    <property type="project" value="InterPro"/>
</dbReference>
<dbReference type="InterPro" id="IPR000866">
    <property type="entry name" value="AhpC/TSA"/>
</dbReference>
<dbReference type="PROSITE" id="PS00194">
    <property type="entry name" value="THIOREDOXIN_1"/>
    <property type="match status" value="1"/>
</dbReference>
<feature type="chain" id="PRO_5038705412" evidence="6">
    <location>
        <begin position="19"/>
        <end position="190"/>
    </location>
</feature>
<keyword evidence="3" id="KW-0812">Transmembrane</keyword>
<keyword evidence="4" id="KW-1015">Disulfide bond</keyword>
<dbReference type="InterPro" id="IPR036249">
    <property type="entry name" value="Thioredoxin-like_sf"/>
</dbReference>
<protein>
    <submittedName>
        <fullName evidence="8">Thiol-disulfide isomerase/thioredoxin</fullName>
    </submittedName>
</protein>
<keyword evidence="6" id="KW-0732">Signal</keyword>
<dbReference type="RefSeq" id="WP_106187010.1">
    <property type="nucleotide sequence ID" value="NZ_PVTF01000003.1"/>
</dbReference>
<keyword evidence="9" id="KW-1185">Reference proteome</keyword>
<dbReference type="GO" id="GO:0017004">
    <property type="term" value="P:cytochrome complex assembly"/>
    <property type="evidence" value="ECO:0007669"/>
    <property type="project" value="UniProtKB-KW"/>
</dbReference>
<evidence type="ECO:0000256" key="5">
    <source>
        <dbReference type="ARBA" id="ARBA00023284"/>
    </source>
</evidence>
<dbReference type="PANTHER" id="PTHR42852:SF6">
    <property type="entry name" value="THIOL:DISULFIDE INTERCHANGE PROTEIN DSBE"/>
    <property type="match status" value="1"/>
</dbReference>
<proteinExistence type="predicted"/>
<organism evidence="8 9">
    <name type="scientific">Umezawaea tangerina</name>
    <dbReference type="NCBI Taxonomy" id="84725"/>
    <lineage>
        <taxon>Bacteria</taxon>
        <taxon>Bacillati</taxon>
        <taxon>Actinomycetota</taxon>
        <taxon>Actinomycetes</taxon>
        <taxon>Pseudonocardiales</taxon>
        <taxon>Pseudonocardiaceae</taxon>
        <taxon>Umezawaea</taxon>
    </lineage>
</organism>
<dbReference type="GO" id="GO:0016209">
    <property type="term" value="F:antioxidant activity"/>
    <property type="evidence" value="ECO:0007669"/>
    <property type="project" value="InterPro"/>
</dbReference>
<evidence type="ECO:0000256" key="6">
    <source>
        <dbReference type="SAM" id="SignalP"/>
    </source>
</evidence>
<dbReference type="CDD" id="cd02966">
    <property type="entry name" value="TlpA_like_family"/>
    <property type="match status" value="1"/>
</dbReference>
<evidence type="ECO:0000256" key="2">
    <source>
        <dbReference type="ARBA" id="ARBA00022748"/>
    </source>
</evidence>
<dbReference type="InterPro" id="IPR050553">
    <property type="entry name" value="Thioredoxin_ResA/DsbE_sf"/>
</dbReference>
<dbReference type="GO" id="GO:0030313">
    <property type="term" value="C:cell envelope"/>
    <property type="evidence" value="ECO:0007669"/>
    <property type="project" value="UniProtKB-SubCell"/>
</dbReference>
<evidence type="ECO:0000313" key="8">
    <source>
        <dbReference type="EMBL" id="PRY43428.1"/>
    </source>
</evidence>
<dbReference type="AlphaFoldDB" id="A0A2T0TCR8"/>
<evidence type="ECO:0000256" key="1">
    <source>
        <dbReference type="ARBA" id="ARBA00004196"/>
    </source>
</evidence>
<dbReference type="InterPro" id="IPR017937">
    <property type="entry name" value="Thioredoxin_CS"/>
</dbReference>
<dbReference type="PROSITE" id="PS51257">
    <property type="entry name" value="PROKAR_LIPOPROTEIN"/>
    <property type="match status" value="1"/>
</dbReference>
<dbReference type="PROSITE" id="PS51352">
    <property type="entry name" value="THIOREDOXIN_2"/>
    <property type="match status" value="1"/>
</dbReference>
<feature type="domain" description="Thioredoxin" evidence="7">
    <location>
        <begin position="44"/>
        <end position="188"/>
    </location>
</feature>
<dbReference type="SUPFAM" id="SSF52833">
    <property type="entry name" value="Thioredoxin-like"/>
    <property type="match status" value="1"/>
</dbReference>
<keyword evidence="8" id="KW-0413">Isomerase</keyword>
<evidence type="ECO:0000256" key="3">
    <source>
        <dbReference type="ARBA" id="ARBA00022968"/>
    </source>
</evidence>
<reference evidence="8 9" key="1">
    <citation type="submission" date="2018-03" db="EMBL/GenBank/DDBJ databases">
        <title>Genomic Encyclopedia of Archaeal and Bacterial Type Strains, Phase II (KMG-II): from individual species to whole genera.</title>
        <authorList>
            <person name="Goeker M."/>
        </authorList>
    </citation>
    <scope>NUCLEOTIDE SEQUENCE [LARGE SCALE GENOMIC DNA]</scope>
    <source>
        <strain evidence="8 9">DSM 44720</strain>
    </source>
</reference>
<feature type="signal peptide" evidence="6">
    <location>
        <begin position="1"/>
        <end position="18"/>
    </location>
</feature>
<evidence type="ECO:0000256" key="4">
    <source>
        <dbReference type="ARBA" id="ARBA00023157"/>
    </source>
</evidence>
<name>A0A2T0TCR8_9PSEU</name>
<keyword evidence="5" id="KW-0676">Redox-active center</keyword>
<gene>
    <name evidence="8" type="ORF">CLV43_103171</name>
</gene>
<comment type="caution">
    <text evidence="8">The sequence shown here is derived from an EMBL/GenBank/DDBJ whole genome shotgun (WGS) entry which is preliminary data.</text>
</comment>
<comment type="subcellular location">
    <subcellularLocation>
        <location evidence="1">Cell envelope</location>
    </subcellularLocation>
</comment>
<dbReference type="GO" id="GO:0016853">
    <property type="term" value="F:isomerase activity"/>
    <property type="evidence" value="ECO:0007669"/>
    <property type="project" value="UniProtKB-KW"/>
</dbReference>
<evidence type="ECO:0000259" key="7">
    <source>
        <dbReference type="PROSITE" id="PS51352"/>
    </source>
</evidence>
<accession>A0A2T0TCR8</accession>
<evidence type="ECO:0000313" key="9">
    <source>
        <dbReference type="Proteomes" id="UP000239494"/>
    </source>
</evidence>
<keyword evidence="2" id="KW-0201">Cytochrome c-type biogenesis</keyword>
<dbReference type="InterPro" id="IPR013766">
    <property type="entry name" value="Thioredoxin_domain"/>
</dbReference>
<dbReference type="Proteomes" id="UP000239494">
    <property type="component" value="Unassembled WGS sequence"/>
</dbReference>
<dbReference type="PANTHER" id="PTHR42852">
    <property type="entry name" value="THIOL:DISULFIDE INTERCHANGE PROTEIN DSBE"/>
    <property type="match status" value="1"/>
</dbReference>
<keyword evidence="3" id="KW-0735">Signal-anchor</keyword>
<dbReference type="OrthoDB" id="9796554at2"/>
<sequence length="190" mass="20027">MRAVLLLALALVAGGCSAGKDAVAVGGEFQFVAPGGQVRLRYSGDERKVVKGLSGPSLLEDGKTVALDDFAGKVVVVNIWGSWCPPCRTEAPEMQKVQDETGPSGVQVLGIDVKEHSPEPARDFAVDRELTYPSIFDDSGRTLLAFKGYPPNAVPSTIVLDKGHRVAAIFLEGVLASDLLPVVKELVGEG</sequence>
<dbReference type="Gene3D" id="3.40.30.10">
    <property type="entry name" value="Glutaredoxin"/>
    <property type="match status" value="1"/>
</dbReference>